<proteinExistence type="predicted"/>
<dbReference type="Pfam" id="PF07021">
    <property type="entry name" value="MetW"/>
    <property type="match status" value="1"/>
</dbReference>
<evidence type="ECO:0008006" key="2">
    <source>
        <dbReference type="Google" id="ProtNLM"/>
    </source>
</evidence>
<sequence length="267" mass="30564">MDEKQSAQISRESINEEFSNKIGRLTKSKAYLDFCEEVYGYRTYLFNMMDKEQLDFIMNSVPLSSDDTLLDMGCGLGSILRLLVAKYGCRGVGIDQLKSDVTDRNGITYINGDIDQISGYHLTPTVTLSIDSLYFSKDIDKLLRQAYDFEGNRMYLFYSQYLFDETAGDRSTLQGDHTKVADILNKNKISYKTTDYSDNERLLYKKSLAALKKRKKAFSEEGNADLYEGKLKEDTMGKHLYDKGLASRYLYIIERTDASGPISTRLY</sequence>
<protein>
    <recommendedName>
        <fullName evidence="2">Methyltransferase type 11 domain-containing protein</fullName>
    </recommendedName>
</protein>
<evidence type="ECO:0000313" key="1">
    <source>
        <dbReference type="EMBL" id="MPM13086.1"/>
    </source>
</evidence>
<accession>A0A644XA54</accession>
<dbReference type="InterPro" id="IPR029063">
    <property type="entry name" value="SAM-dependent_MTases_sf"/>
</dbReference>
<name>A0A644XA54_9ZZZZ</name>
<reference evidence="1" key="1">
    <citation type="submission" date="2019-08" db="EMBL/GenBank/DDBJ databases">
        <authorList>
            <person name="Kucharzyk K."/>
            <person name="Murdoch R.W."/>
            <person name="Higgins S."/>
            <person name="Loffler F."/>
        </authorList>
    </citation>
    <scope>NUCLEOTIDE SEQUENCE</scope>
</reference>
<gene>
    <name evidence="1" type="ORF">SDC9_59441</name>
</gene>
<dbReference type="Gene3D" id="3.40.50.150">
    <property type="entry name" value="Vaccinia Virus protein VP39"/>
    <property type="match status" value="1"/>
</dbReference>
<dbReference type="AlphaFoldDB" id="A0A644XA54"/>
<organism evidence="1">
    <name type="scientific">bioreactor metagenome</name>
    <dbReference type="NCBI Taxonomy" id="1076179"/>
    <lineage>
        <taxon>unclassified sequences</taxon>
        <taxon>metagenomes</taxon>
        <taxon>ecological metagenomes</taxon>
    </lineage>
</organism>
<dbReference type="EMBL" id="VSSQ01002065">
    <property type="protein sequence ID" value="MPM13086.1"/>
    <property type="molecule type" value="Genomic_DNA"/>
</dbReference>
<comment type="caution">
    <text evidence="1">The sequence shown here is derived from an EMBL/GenBank/DDBJ whole genome shotgun (WGS) entry which is preliminary data.</text>
</comment>
<dbReference type="InterPro" id="IPR010743">
    <property type="entry name" value="Methionine_synth_MetW"/>
</dbReference>
<dbReference type="SUPFAM" id="SSF53335">
    <property type="entry name" value="S-adenosyl-L-methionine-dependent methyltransferases"/>
    <property type="match status" value="1"/>
</dbReference>
<dbReference type="CDD" id="cd02440">
    <property type="entry name" value="AdoMet_MTases"/>
    <property type="match status" value="1"/>
</dbReference>